<keyword evidence="1" id="KW-0732">Signal</keyword>
<feature type="signal peptide" evidence="1">
    <location>
        <begin position="1"/>
        <end position="17"/>
    </location>
</feature>
<name>A0A7J0GA17_9ERIC</name>
<gene>
    <name evidence="2" type="ORF">Acr_19g0005660</name>
</gene>
<sequence>MAVGMAIFFSTIGIALCTTSSNRGIASVHLGRFMVTYEKSIRIFEDRRRCCIGHLGNIYRNTRALSVASFGTEAYALWIRAISWWDWTCNLGRSLANCIHKGDEGFTAYKYTVLFSLKS</sequence>
<reference evidence="2 3" key="1">
    <citation type="submission" date="2019-07" db="EMBL/GenBank/DDBJ databases">
        <title>De Novo Assembly of kiwifruit Actinidia rufa.</title>
        <authorList>
            <person name="Sugita-Konishi S."/>
            <person name="Sato K."/>
            <person name="Mori E."/>
            <person name="Abe Y."/>
            <person name="Kisaki G."/>
            <person name="Hamano K."/>
            <person name="Suezawa K."/>
            <person name="Otani M."/>
            <person name="Fukuda T."/>
            <person name="Manabe T."/>
            <person name="Gomi K."/>
            <person name="Tabuchi M."/>
            <person name="Akimitsu K."/>
            <person name="Kataoka I."/>
        </authorList>
    </citation>
    <scope>NUCLEOTIDE SEQUENCE [LARGE SCALE GENOMIC DNA]</scope>
    <source>
        <strain evidence="3">cv. Fuchu</strain>
    </source>
</reference>
<comment type="caution">
    <text evidence="2">The sequence shown here is derived from an EMBL/GenBank/DDBJ whole genome shotgun (WGS) entry which is preliminary data.</text>
</comment>
<evidence type="ECO:0000256" key="1">
    <source>
        <dbReference type="SAM" id="SignalP"/>
    </source>
</evidence>
<proteinExistence type="predicted"/>
<dbReference type="Proteomes" id="UP000585474">
    <property type="component" value="Unassembled WGS sequence"/>
</dbReference>
<dbReference type="EMBL" id="BJWL01000019">
    <property type="protein sequence ID" value="GFZ07629.1"/>
    <property type="molecule type" value="Genomic_DNA"/>
</dbReference>
<organism evidence="2 3">
    <name type="scientific">Actinidia rufa</name>
    <dbReference type="NCBI Taxonomy" id="165716"/>
    <lineage>
        <taxon>Eukaryota</taxon>
        <taxon>Viridiplantae</taxon>
        <taxon>Streptophyta</taxon>
        <taxon>Embryophyta</taxon>
        <taxon>Tracheophyta</taxon>
        <taxon>Spermatophyta</taxon>
        <taxon>Magnoliopsida</taxon>
        <taxon>eudicotyledons</taxon>
        <taxon>Gunneridae</taxon>
        <taxon>Pentapetalae</taxon>
        <taxon>asterids</taxon>
        <taxon>Ericales</taxon>
        <taxon>Actinidiaceae</taxon>
        <taxon>Actinidia</taxon>
    </lineage>
</organism>
<evidence type="ECO:0000313" key="3">
    <source>
        <dbReference type="Proteomes" id="UP000585474"/>
    </source>
</evidence>
<accession>A0A7J0GA17</accession>
<keyword evidence="3" id="KW-1185">Reference proteome</keyword>
<evidence type="ECO:0000313" key="2">
    <source>
        <dbReference type="EMBL" id="GFZ07629.1"/>
    </source>
</evidence>
<dbReference type="AlphaFoldDB" id="A0A7J0GA17"/>
<protein>
    <submittedName>
        <fullName evidence="2">Uncharacterized protein</fullName>
    </submittedName>
</protein>
<feature type="chain" id="PRO_5029579919" evidence="1">
    <location>
        <begin position="18"/>
        <end position="119"/>
    </location>
</feature>